<evidence type="ECO:0000256" key="1">
    <source>
        <dbReference type="ARBA" id="ARBA00004496"/>
    </source>
</evidence>
<dbReference type="Pfam" id="PF00063">
    <property type="entry name" value="Myosin_head"/>
    <property type="match status" value="1"/>
</dbReference>
<evidence type="ECO:0000256" key="4">
    <source>
        <dbReference type="ARBA" id="ARBA00022737"/>
    </source>
</evidence>
<dbReference type="GO" id="GO:0005886">
    <property type="term" value="C:plasma membrane"/>
    <property type="evidence" value="ECO:0007669"/>
    <property type="project" value="TreeGrafter"/>
</dbReference>
<keyword evidence="3" id="KW-0963">Cytoplasm</keyword>
<sequence>MHYRASALGSDGVQVTMESALTARDRVGVQDFVLLENFTSEAAFIENMRRRFRENLIYTNIGPVLVSVNPYRDLQIYSRQHMECYRGVSFYEGPPHLFAVADTVYRALRTERRDQAVMISGESGAGKTKATKQLLQFYAETCPREDNKQKGDVVLQSDHVIETLTKTALSANCVNNININRESITFAGGPGRDGVIDFTPGSELLITKAKNGHLAVVAPRLNSQR</sequence>
<protein>
    <submittedName>
        <fullName evidence="12">Myosin-Ic</fullName>
    </submittedName>
</protein>
<dbReference type="GO" id="GO:0005902">
    <property type="term" value="C:microvillus"/>
    <property type="evidence" value="ECO:0007669"/>
    <property type="project" value="TreeGrafter"/>
</dbReference>
<evidence type="ECO:0000256" key="2">
    <source>
        <dbReference type="ARBA" id="ARBA00008314"/>
    </source>
</evidence>
<comment type="subcellular location">
    <subcellularLocation>
        <location evidence="1">Cytoplasm</location>
    </subcellularLocation>
</comment>
<dbReference type="STRING" id="10181.G5AW68"/>
<feature type="binding site" evidence="10">
    <location>
        <begin position="121"/>
        <end position="128"/>
    </location>
    <ligand>
        <name>ATP</name>
        <dbReference type="ChEBI" id="CHEBI:30616"/>
    </ligand>
</feature>
<keyword evidence="7 10" id="KW-0518">Myosin</keyword>
<accession>G5AW68</accession>
<dbReference type="GO" id="GO:0006897">
    <property type="term" value="P:endocytosis"/>
    <property type="evidence" value="ECO:0007669"/>
    <property type="project" value="TreeGrafter"/>
</dbReference>
<organism evidence="12 13">
    <name type="scientific">Heterocephalus glaber</name>
    <name type="common">Naked mole rat</name>
    <dbReference type="NCBI Taxonomy" id="10181"/>
    <lineage>
        <taxon>Eukaryota</taxon>
        <taxon>Metazoa</taxon>
        <taxon>Chordata</taxon>
        <taxon>Craniata</taxon>
        <taxon>Vertebrata</taxon>
        <taxon>Euteleostomi</taxon>
        <taxon>Mammalia</taxon>
        <taxon>Eutheria</taxon>
        <taxon>Euarchontoglires</taxon>
        <taxon>Glires</taxon>
        <taxon>Rodentia</taxon>
        <taxon>Hystricomorpha</taxon>
        <taxon>Bathyergidae</taxon>
        <taxon>Heterocephalus</taxon>
    </lineage>
</organism>
<evidence type="ECO:0000259" key="11">
    <source>
        <dbReference type="PROSITE" id="PS51456"/>
    </source>
</evidence>
<dbReference type="SMART" id="SM00242">
    <property type="entry name" value="MYSc"/>
    <property type="match status" value="1"/>
</dbReference>
<dbReference type="AlphaFoldDB" id="G5AW68"/>
<comment type="similarity">
    <text evidence="2 10">Belongs to the TRAFAC class myosin-kinesin ATPase superfamily. Myosin family.</text>
</comment>
<dbReference type="InterPro" id="IPR027417">
    <property type="entry name" value="P-loop_NTPase"/>
</dbReference>
<dbReference type="PRINTS" id="PR00193">
    <property type="entry name" value="MYOSINHEAVY"/>
</dbReference>
<keyword evidence="8 10" id="KW-0505">Motor protein</keyword>
<dbReference type="GO" id="GO:0051015">
    <property type="term" value="F:actin filament binding"/>
    <property type="evidence" value="ECO:0007669"/>
    <property type="project" value="TreeGrafter"/>
</dbReference>
<proteinExistence type="inferred from homology"/>
<dbReference type="GO" id="GO:0016459">
    <property type="term" value="C:myosin complex"/>
    <property type="evidence" value="ECO:0007669"/>
    <property type="project" value="UniProtKB-KW"/>
</dbReference>
<dbReference type="GO" id="GO:0000146">
    <property type="term" value="F:microfilament motor activity"/>
    <property type="evidence" value="ECO:0007669"/>
    <property type="project" value="TreeGrafter"/>
</dbReference>
<evidence type="ECO:0000256" key="6">
    <source>
        <dbReference type="ARBA" id="ARBA00022840"/>
    </source>
</evidence>
<dbReference type="PANTHER" id="PTHR13140">
    <property type="entry name" value="MYOSIN"/>
    <property type="match status" value="1"/>
</dbReference>
<dbReference type="PANTHER" id="PTHR13140:SF255">
    <property type="entry name" value="UNCONVENTIONAL MYOSIN-IC"/>
    <property type="match status" value="1"/>
</dbReference>
<dbReference type="EMBL" id="JH167263">
    <property type="protein sequence ID" value="EHB01279.1"/>
    <property type="molecule type" value="Genomic_DNA"/>
</dbReference>
<evidence type="ECO:0000256" key="10">
    <source>
        <dbReference type="PROSITE-ProRule" id="PRU00782"/>
    </source>
</evidence>
<feature type="domain" description="Myosin motor" evidence="11">
    <location>
        <begin position="28"/>
        <end position="225"/>
    </location>
</feature>
<evidence type="ECO:0000256" key="8">
    <source>
        <dbReference type="ARBA" id="ARBA00023175"/>
    </source>
</evidence>
<dbReference type="Gene3D" id="3.40.850.10">
    <property type="entry name" value="Kinesin motor domain"/>
    <property type="match status" value="1"/>
</dbReference>
<keyword evidence="4" id="KW-0677">Repeat</keyword>
<evidence type="ECO:0000256" key="7">
    <source>
        <dbReference type="ARBA" id="ARBA00023123"/>
    </source>
</evidence>
<dbReference type="InParanoid" id="G5AW68"/>
<keyword evidence="9 10" id="KW-0009">Actin-binding</keyword>
<evidence type="ECO:0000313" key="13">
    <source>
        <dbReference type="Proteomes" id="UP000006813"/>
    </source>
</evidence>
<dbReference type="InterPro" id="IPR036961">
    <property type="entry name" value="Kinesin_motor_dom_sf"/>
</dbReference>
<evidence type="ECO:0000256" key="3">
    <source>
        <dbReference type="ARBA" id="ARBA00022490"/>
    </source>
</evidence>
<dbReference type="FunFam" id="3.40.850.10:FF:000101">
    <property type="entry name" value="Slow myosin heavy chain 2"/>
    <property type="match status" value="1"/>
</dbReference>
<name>G5AW68_HETGA</name>
<evidence type="ECO:0000256" key="5">
    <source>
        <dbReference type="ARBA" id="ARBA00022741"/>
    </source>
</evidence>
<dbReference type="Proteomes" id="UP000006813">
    <property type="component" value="Unassembled WGS sequence"/>
</dbReference>
<dbReference type="PROSITE" id="PS51456">
    <property type="entry name" value="MYOSIN_MOTOR"/>
    <property type="match status" value="1"/>
</dbReference>
<dbReference type="GO" id="GO:0005524">
    <property type="term" value="F:ATP binding"/>
    <property type="evidence" value="ECO:0007669"/>
    <property type="project" value="UniProtKB-UniRule"/>
</dbReference>
<dbReference type="SUPFAM" id="SSF52540">
    <property type="entry name" value="P-loop containing nucleoside triphosphate hydrolases"/>
    <property type="match status" value="1"/>
</dbReference>
<dbReference type="GO" id="GO:0030048">
    <property type="term" value="P:actin filament-based movement"/>
    <property type="evidence" value="ECO:0007669"/>
    <property type="project" value="TreeGrafter"/>
</dbReference>
<dbReference type="GO" id="GO:0005737">
    <property type="term" value="C:cytoplasm"/>
    <property type="evidence" value="ECO:0007669"/>
    <property type="project" value="UniProtKB-SubCell"/>
</dbReference>
<dbReference type="InterPro" id="IPR001609">
    <property type="entry name" value="Myosin_head_motor_dom-like"/>
</dbReference>
<comment type="caution">
    <text evidence="10">Lacks conserved residue(s) required for the propagation of feature annotation.</text>
</comment>
<dbReference type="GO" id="GO:0007015">
    <property type="term" value="P:actin filament organization"/>
    <property type="evidence" value="ECO:0007669"/>
    <property type="project" value="TreeGrafter"/>
</dbReference>
<evidence type="ECO:0000313" key="12">
    <source>
        <dbReference type="EMBL" id="EHB01279.1"/>
    </source>
</evidence>
<keyword evidence="6 10" id="KW-0067">ATP-binding</keyword>
<gene>
    <name evidence="12" type="ORF">GW7_00916</name>
</gene>
<evidence type="ECO:0000256" key="9">
    <source>
        <dbReference type="ARBA" id="ARBA00023203"/>
    </source>
</evidence>
<keyword evidence="5 10" id="KW-0547">Nucleotide-binding</keyword>
<reference evidence="12 13" key="1">
    <citation type="journal article" date="2011" name="Nature">
        <title>Genome sequencing reveals insights into physiology and longevity of the naked mole rat.</title>
        <authorList>
            <person name="Kim E.B."/>
            <person name="Fang X."/>
            <person name="Fushan A.A."/>
            <person name="Huang Z."/>
            <person name="Lobanov A.V."/>
            <person name="Han L."/>
            <person name="Marino S.M."/>
            <person name="Sun X."/>
            <person name="Turanov A.A."/>
            <person name="Yang P."/>
            <person name="Yim S.H."/>
            <person name="Zhao X."/>
            <person name="Kasaikina M.V."/>
            <person name="Stoletzki N."/>
            <person name="Peng C."/>
            <person name="Polak P."/>
            <person name="Xiong Z."/>
            <person name="Kiezun A."/>
            <person name="Zhu Y."/>
            <person name="Chen Y."/>
            <person name="Kryukov G.V."/>
            <person name="Zhang Q."/>
            <person name="Peshkin L."/>
            <person name="Yang L."/>
            <person name="Bronson R.T."/>
            <person name="Buffenstein R."/>
            <person name="Wang B."/>
            <person name="Han C."/>
            <person name="Li Q."/>
            <person name="Chen L."/>
            <person name="Zhao W."/>
            <person name="Sunyaev S.R."/>
            <person name="Park T.J."/>
            <person name="Zhang G."/>
            <person name="Wang J."/>
            <person name="Gladyshev V.N."/>
        </authorList>
    </citation>
    <scope>NUCLEOTIDE SEQUENCE [LARGE SCALE GENOMIC DNA]</scope>
</reference>